<dbReference type="SUPFAM" id="SSF46689">
    <property type="entry name" value="Homeodomain-like"/>
    <property type="match status" value="1"/>
</dbReference>
<dbReference type="Pfam" id="PF14278">
    <property type="entry name" value="TetR_C_8"/>
    <property type="match status" value="1"/>
</dbReference>
<accession>J0KYR7</accession>
<dbReference type="AlphaFoldDB" id="J0KYR7"/>
<dbReference type="InterPro" id="IPR039532">
    <property type="entry name" value="TetR_C_Firmicutes"/>
</dbReference>
<dbReference type="InterPro" id="IPR009057">
    <property type="entry name" value="Homeodomain-like_sf"/>
</dbReference>
<dbReference type="OrthoDB" id="9810250at2"/>
<gene>
    <name evidence="4" type="ORF">FD00_GL001152</name>
</gene>
<comment type="caution">
    <text evidence="4">The sequence shown here is derived from an EMBL/GenBank/DDBJ whole genome shotgun (WGS) entry which is preliminary data.</text>
</comment>
<organism evidence="4 5">
    <name type="scientific">Liquorilactobacillus mali KCTC 3596 = DSM 20444</name>
    <dbReference type="NCBI Taxonomy" id="1046596"/>
    <lineage>
        <taxon>Bacteria</taxon>
        <taxon>Bacillati</taxon>
        <taxon>Bacillota</taxon>
        <taxon>Bacilli</taxon>
        <taxon>Lactobacillales</taxon>
        <taxon>Lactobacillaceae</taxon>
        <taxon>Liquorilactobacillus</taxon>
    </lineage>
</organism>
<dbReference type="Gene3D" id="1.10.357.10">
    <property type="entry name" value="Tetracycline Repressor, domain 2"/>
    <property type="match status" value="1"/>
</dbReference>
<keyword evidence="1 2" id="KW-0238">DNA-binding</keyword>
<feature type="domain" description="HTH tetR-type" evidence="3">
    <location>
        <begin position="8"/>
        <end position="68"/>
    </location>
</feature>
<feature type="DNA-binding region" description="H-T-H motif" evidence="2">
    <location>
        <begin position="31"/>
        <end position="50"/>
    </location>
</feature>
<sequence>MSPQEMKQLKLNRIYKALLSLLADHPLSDISVSVLCRNADVSRTYYYRNYKSMQEIISRHQEMAIKSYLRILPHAAHMNFTQLMTAYFRLMQRQSTENILLINAGLTDTLIKTFRTVYLFLVDQKIIDSSNTRSHHRYFPSFMAGAVISIQIQWIQEGMKETPAEMGKMLNELFSFAAQK</sequence>
<keyword evidence="5" id="KW-1185">Reference proteome</keyword>
<evidence type="ECO:0000256" key="1">
    <source>
        <dbReference type="ARBA" id="ARBA00023125"/>
    </source>
</evidence>
<dbReference type="PROSITE" id="PS50977">
    <property type="entry name" value="HTH_TETR_2"/>
    <property type="match status" value="1"/>
</dbReference>
<evidence type="ECO:0000256" key="2">
    <source>
        <dbReference type="PROSITE-ProRule" id="PRU00335"/>
    </source>
</evidence>
<dbReference type="GO" id="GO:0003677">
    <property type="term" value="F:DNA binding"/>
    <property type="evidence" value="ECO:0007669"/>
    <property type="project" value="UniProtKB-UniRule"/>
</dbReference>
<evidence type="ECO:0000313" key="4">
    <source>
        <dbReference type="EMBL" id="KRN09326.1"/>
    </source>
</evidence>
<dbReference type="Proteomes" id="UP000050898">
    <property type="component" value="Unassembled WGS sequence"/>
</dbReference>
<protein>
    <submittedName>
        <fullName evidence="4">Transcription regulator</fullName>
    </submittedName>
</protein>
<evidence type="ECO:0000313" key="5">
    <source>
        <dbReference type="Proteomes" id="UP000050898"/>
    </source>
</evidence>
<reference evidence="4 5" key="1">
    <citation type="journal article" date="2015" name="Genome Announc.">
        <title>Expanding the biotechnology potential of lactobacilli through comparative genomics of 213 strains and associated genera.</title>
        <authorList>
            <person name="Sun Z."/>
            <person name="Harris H.M."/>
            <person name="McCann A."/>
            <person name="Guo C."/>
            <person name="Argimon S."/>
            <person name="Zhang W."/>
            <person name="Yang X."/>
            <person name="Jeffery I.B."/>
            <person name="Cooney J.C."/>
            <person name="Kagawa T.F."/>
            <person name="Liu W."/>
            <person name="Song Y."/>
            <person name="Salvetti E."/>
            <person name="Wrobel A."/>
            <person name="Rasinkangas P."/>
            <person name="Parkhill J."/>
            <person name="Rea M.C."/>
            <person name="O'Sullivan O."/>
            <person name="Ritari J."/>
            <person name="Douillard F.P."/>
            <person name="Paul Ross R."/>
            <person name="Yang R."/>
            <person name="Briner A.E."/>
            <person name="Felis G.E."/>
            <person name="de Vos W.M."/>
            <person name="Barrangou R."/>
            <person name="Klaenhammer T.R."/>
            <person name="Caufield P.W."/>
            <person name="Cui Y."/>
            <person name="Zhang H."/>
            <person name="O'Toole P.W."/>
        </authorList>
    </citation>
    <scope>NUCLEOTIDE SEQUENCE [LARGE SCALE GENOMIC DNA]</scope>
    <source>
        <strain evidence="4 5">DSM 20444</strain>
    </source>
</reference>
<evidence type="ECO:0000259" key="3">
    <source>
        <dbReference type="PROSITE" id="PS50977"/>
    </source>
</evidence>
<dbReference type="EMBL" id="AYYH01000028">
    <property type="protein sequence ID" value="KRN09326.1"/>
    <property type="molecule type" value="Genomic_DNA"/>
</dbReference>
<dbReference type="GeneID" id="98316313"/>
<dbReference type="InterPro" id="IPR001647">
    <property type="entry name" value="HTH_TetR"/>
</dbReference>
<dbReference type="RefSeq" id="WP_003689539.1">
    <property type="nucleotide sequence ID" value="NZ_AKKT01000103.1"/>
</dbReference>
<name>J0KYR7_9LACO</name>
<dbReference type="PATRIC" id="fig|1046596.6.peg.1235"/>
<proteinExistence type="predicted"/>